<name>A0A5M3X9G3_9ACTN</name>
<dbReference type="Proteomes" id="UP000331127">
    <property type="component" value="Unassembled WGS sequence"/>
</dbReference>
<keyword evidence="3" id="KW-1185">Reference proteome</keyword>
<accession>A0A5M3X9G3</accession>
<feature type="transmembrane region" description="Helical" evidence="1">
    <location>
        <begin position="106"/>
        <end position="127"/>
    </location>
</feature>
<feature type="transmembrane region" description="Helical" evidence="1">
    <location>
        <begin position="74"/>
        <end position="94"/>
    </location>
</feature>
<keyword evidence="1" id="KW-0472">Membrane</keyword>
<protein>
    <submittedName>
        <fullName evidence="2">Uncharacterized protein</fullName>
    </submittedName>
</protein>
<feature type="transmembrane region" description="Helical" evidence="1">
    <location>
        <begin position="50"/>
        <end position="67"/>
    </location>
</feature>
<evidence type="ECO:0000256" key="1">
    <source>
        <dbReference type="SAM" id="Phobius"/>
    </source>
</evidence>
<organism evidence="2 3">
    <name type="scientific">Acrocarpospora macrocephala</name>
    <dbReference type="NCBI Taxonomy" id="150177"/>
    <lineage>
        <taxon>Bacteria</taxon>
        <taxon>Bacillati</taxon>
        <taxon>Actinomycetota</taxon>
        <taxon>Actinomycetes</taxon>
        <taxon>Streptosporangiales</taxon>
        <taxon>Streptosporangiaceae</taxon>
        <taxon>Acrocarpospora</taxon>
    </lineage>
</organism>
<evidence type="ECO:0000313" key="3">
    <source>
        <dbReference type="Proteomes" id="UP000331127"/>
    </source>
</evidence>
<gene>
    <name evidence="2" type="ORF">Amac_104070</name>
</gene>
<dbReference type="AlphaFoldDB" id="A0A5M3X9G3"/>
<proteinExistence type="predicted"/>
<dbReference type="EMBL" id="BLAE01000116">
    <property type="protein sequence ID" value="GES16809.1"/>
    <property type="molecule type" value="Genomic_DNA"/>
</dbReference>
<comment type="caution">
    <text evidence="2">The sequence shown here is derived from an EMBL/GenBank/DDBJ whole genome shotgun (WGS) entry which is preliminary data.</text>
</comment>
<keyword evidence="1" id="KW-0812">Transmembrane</keyword>
<reference evidence="2 3" key="1">
    <citation type="submission" date="2019-10" db="EMBL/GenBank/DDBJ databases">
        <title>Whole genome shotgun sequence of Acrocarpospora macrocephala NBRC 16266.</title>
        <authorList>
            <person name="Ichikawa N."/>
            <person name="Kimura A."/>
            <person name="Kitahashi Y."/>
            <person name="Komaki H."/>
            <person name="Oguchi A."/>
        </authorList>
    </citation>
    <scope>NUCLEOTIDE SEQUENCE [LARGE SCALE GENOMIC DNA]</scope>
    <source>
        <strain evidence="2 3">NBRC 16266</strain>
    </source>
</reference>
<keyword evidence="1" id="KW-1133">Transmembrane helix</keyword>
<sequence length="313" mass="33187">MSERGRNHGRVRETGRGALVGLAVGAVQAVLWAASAPWDGHSGVRGPHSLLMTLAAFLIGSGVAALLQLRRWPLVAFTGAIATLALGEALWRIAPEITLYGFDRALLGGVHLLSALTGFTVAAWALAATRRWQSRIASLGALAAVCVLAVPLEEPAQHWHLARAFELLGIPLVAPDIAGHGLYAAEAPVVGGADEPVILLEYRRVGAETVGGSRLGIQVIVRRASTATTAEACVTPYYAESWEYENGPPCRAATRDRWVRYGWEGRVAVFTHSGGALVQLESHGVEETALLAAAETIRPTSAETLAKQVHPVR</sequence>
<feature type="transmembrane region" description="Helical" evidence="1">
    <location>
        <begin position="20"/>
        <end position="38"/>
    </location>
</feature>
<evidence type="ECO:0000313" key="2">
    <source>
        <dbReference type="EMBL" id="GES16809.1"/>
    </source>
</evidence>